<dbReference type="PANTHER" id="PTHR19143">
    <property type="entry name" value="FIBRINOGEN/TENASCIN/ANGIOPOEITIN"/>
    <property type="match status" value="1"/>
</dbReference>
<organism evidence="2 3">
    <name type="scientific">Lingula anatina</name>
    <name type="common">Brachiopod</name>
    <name type="synonym">Lingula unguis</name>
    <dbReference type="NCBI Taxonomy" id="7574"/>
    <lineage>
        <taxon>Eukaryota</taxon>
        <taxon>Metazoa</taxon>
        <taxon>Spiralia</taxon>
        <taxon>Lophotrochozoa</taxon>
        <taxon>Brachiopoda</taxon>
        <taxon>Linguliformea</taxon>
        <taxon>Lingulata</taxon>
        <taxon>Lingulida</taxon>
        <taxon>Linguloidea</taxon>
        <taxon>Lingulidae</taxon>
        <taxon>Lingula</taxon>
    </lineage>
</organism>
<protein>
    <submittedName>
        <fullName evidence="3">Angiopoietin-4-like</fullName>
    </submittedName>
</protein>
<evidence type="ECO:0000313" key="2">
    <source>
        <dbReference type="Proteomes" id="UP000085678"/>
    </source>
</evidence>
<keyword evidence="2" id="KW-1185">Reference proteome</keyword>
<dbReference type="InterPro" id="IPR002181">
    <property type="entry name" value="Fibrinogen_a/b/g_C_dom"/>
</dbReference>
<dbReference type="InParanoid" id="A0A1S3IAP0"/>
<dbReference type="SMART" id="SM00186">
    <property type="entry name" value="FBG"/>
    <property type="match status" value="1"/>
</dbReference>
<dbReference type="GO" id="GO:0005615">
    <property type="term" value="C:extracellular space"/>
    <property type="evidence" value="ECO:0007669"/>
    <property type="project" value="TreeGrafter"/>
</dbReference>
<gene>
    <name evidence="3" type="primary">LOC106162475</name>
</gene>
<proteinExistence type="predicted"/>
<evidence type="ECO:0000259" key="1">
    <source>
        <dbReference type="PROSITE" id="PS51406"/>
    </source>
</evidence>
<dbReference type="InterPro" id="IPR036056">
    <property type="entry name" value="Fibrinogen-like_C"/>
</dbReference>
<dbReference type="PROSITE" id="PS51406">
    <property type="entry name" value="FIBRINOGEN_C_2"/>
    <property type="match status" value="1"/>
</dbReference>
<dbReference type="Proteomes" id="UP000085678">
    <property type="component" value="Unplaced"/>
</dbReference>
<sequence>MRLDDMTCELNTGTEFDTSSTSLVDDTESTYYMKIPKDCADYNLDGGVFWIHVHSMRKAIQVYCERGWTVLMRRTGPELDFNRSWEAYKNGFGNIASDHWLGLEAFHRLTNQGDYSLMIEVRDMLTDSYFWNIHERFLIGSEGDQYLLK</sequence>
<dbReference type="STRING" id="7574.A0A1S3IAP0"/>
<evidence type="ECO:0000313" key="3">
    <source>
        <dbReference type="RefSeq" id="XP_013395233.1"/>
    </source>
</evidence>
<dbReference type="GeneID" id="106162475"/>
<reference evidence="3" key="1">
    <citation type="submission" date="2025-08" db="UniProtKB">
        <authorList>
            <consortium name="RefSeq"/>
        </authorList>
    </citation>
    <scope>IDENTIFICATION</scope>
    <source>
        <tissue evidence="3">Gonads</tissue>
    </source>
</reference>
<dbReference type="InterPro" id="IPR014716">
    <property type="entry name" value="Fibrinogen_a/b/g_C_1"/>
</dbReference>
<dbReference type="KEGG" id="lak:106162475"/>
<feature type="non-terminal residue" evidence="3">
    <location>
        <position position="149"/>
    </location>
</feature>
<dbReference type="SUPFAM" id="SSF56496">
    <property type="entry name" value="Fibrinogen C-terminal domain-like"/>
    <property type="match status" value="1"/>
</dbReference>
<dbReference type="PANTHER" id="PTHR19143:SF31">
    <property type="entry name" value="ANGIOPOIETIN-4"/>
    <property type="match status" value="1"/>
</dbReference>
<dbReference type="AlphaFoldDB" id="A0A1S3IAP0"/>
<dbReference type="Gene3D" id="3.90.215.10">
    <property type="entry name" value="Gamma Fibrinogen, chain A, domain 1"/>
    <property type="match status" value="1"/>
</dbReference>
<dbReference type="OrthoDB" id="6275059at2759"/>
<dbReference type="Pfam" id="PF00147">
    <property type="entry name" value="Fibrinogen_C"/>
    <property type="match status" value="1"/>
</dbReference>
<dbReference type="RefSeq" id="XP_013395233.1">
    <property type="nucleotide sequence ID" value="XM_013539779.1"/>
</dbReference>
<accession>A0A1S3IAP0</accession>
<feature type="domain" description="Fibrinogen C-terminal" evidence="1">
    <location>
        <begin position="30"/>
        <end position="149"/>
    </location>
</feature>
<name>A0A1S3IAP0_LINAN</name>
<dbReference type="InterPro" id="IPR050373">
    <property type="entry name" value="Fibrinogen_C-term_domain"/>
</dbReference>